<name>A0A8J3J373_9ACTN</name>
<dbReference type="InterPro" id="IPR034660">
    <property type="entry name" value="DinB/YfiT-like"/>
</dbReference>
<evidence type="ECO:0000259" key="1">
    <source>
        <dbReference type="Pfam" id="PF11716"/>
    </source>
</evidence>
<dbReference type="InterPro" id="IPR017519">
    <property type="entry name" value="CHP03085"/>
</dbReference>
<dbReference type="GO" id="GO:0046872">
    <property type="term" value="F:metal ion binding"/>
    <property type="evidence" value="ECO:0007669"/>
    <property type="project" value="InterPro"/>
</dbReference>
<dbReference type="AlphaFoldDB" id="A0A8J3J373"/>
<reference evidence="2" key="1">
    <citation type="submission" date="2021-01" db="EMBL/GenBank/DDBJ databases">
        <title>Whole genome shotgun sequence of Actinocatenispora rupis NBRC 107355.</title>
        <authorList>
            <person name="Komaki H."/>
            <person name="Tamura T."/>
        </authorList>
    </citation>
    <scope>NUCLEOTIDE SEQUENCE</scope>
    <source>
        <strain evidence="2">NBRC 107355</strain>
    </source>
</reference>
<protein>
    <submittedName>
        <fullName evidence="2">TIGR03085 family protein</fullName>
    </submittedName>
</protein>
<dbReference type="RefSeq" id="WP_203654109.1">
    <property type="nucleotide sequence ID" value="NZ_BAAAZM010000016.1"/>
</dbReference>
<dbReference type="SUPFAM" id="SSF109854">
    <property type="entry name" value="DinB/YfiT-like putative metalloenzymes"/>
    <property type="match status" value="1"/>
</dbReference>
<dbReference type="InterPro" id="IPR017517">
    <property type="entry name" value="Maleyloyr_isom"/>
</dbReference>
<dbReference type="Pfam" id="PF11716">
    <property type="entry name" value="MDMPI_N"/>
    <property type="match status" value="1"/>
</dbReference>
<accession>A0A8J3J373</accession>
<keyword evidence="3" id="KW-1185">Reference proteome</keyword>
<dbReference type="Proteomes" id="UP000612808">
    <property type="component" value="Unassembled WGS sequence"/>
</dbReference>
<feature type="domain" description="Mycothiol-dependent maleylpyruvate isomerase metal-binding" evidence="1">
    <location>
        <begin position="5"/>
        <end position="132"/>
    </location>
</feature>
<organism evidence="2 3">
    <name type="scientific">Actinocatenispora rupis</name>
    <dbReference type="NCBI Taxonomy" id="519421"/>
    <lineage>
        <taxon>Bacteria</taxon>
        <taxon>Bacillati</taxon>
        <taxon>Actinomycetota</taxon>
        <taxon>Actinomycetes</taxon>
        <taxon>Micromonosporales</taxon>
        <taxon>Micromonosporaceae</taxon>
        <taxon>Actinocatenispora</taxon>
    </lineage>
</organism>
<gene>
    <name evidence="2" type="ORF">Aru02nite_02130</name>
</gene>
<comment type="caution">
    <text evidence="2">The sequence shown here is derived from an EMBL/GenBank/DDBJ whole genome shotgun (WGS) entry which is preliminary data.</text>
</comment>
<evidence type="ECO:0000313" key="3">
    <source>
        <dbReference type="Proteomes" id="UP000612808"/>
    </source>
</evidence>
<proteinExistence type="predicted"/>
<sequence>MTAYAHRERLALVDLLRETGPDAPTLCDGWTARDLTAHLLARERRTYSAVGIVVRPLAGLTEKVRRAYAGRDFAELVDELAAPPWWSPLSNPLTDELINTVEMYVHHEDVRRCRSGWEPRELPADLERVLWRRVSLLASARLRRMPVRVTLVAPGYGERSAGSGAHVHLTGPPSELLLFVSGRQAATRLDAQGPEESIEALRGANLGM</sequence>
<dbReference type="EMBL" id="BOMB01000001">
    <property type="protein sequence ID" value="GID09324.1"/>
    <property type="molecule type" value="Genomic_DNA"/>
</dbReference>
<dbReference type="NCBIfam" id="TIGR03083">
    <property type="entry name" value="maleylpyruvate isomerase family mycothiol-dependent enzyme"/>
    <property type="match status" value="1"/>
</dbReference>
<dbReference type="NCBIfam" id="TIGR03085">
    <property type="entry name" value="TIGR03085 family metal-binding protein"/>
    <property type="match status" value="1"/>
</dbReference>
<dbReference type="InterPro" id="IPR024344">
    <property type="entry name" value="MDMPI_metal-binding"/>
</dbReference>
<evidence type="ECO:0000313" key="2">
    <source>
        <dbReference type="EMBL" id="GID09324.1"/>
    </source>
</evidence>